<keyword evidence="1" id="KW-1133">Transmembrane helix</keyword>
<keyword evidence="3" id="KW-1185">Reference proteome</keyword>
<evidence type="ECO:0000313" key="2">
    <source>
        <dbReference type="EMBL" id="MDM7859556.1"/>
    </source>
</evidence>
<keyword evidence="1" id="KW-0812">Transmembrane</keyword>
<protein>
    <submittedName>
        <fullName evidence="2">PepSY domain-containing protein</fullName>
    </submittedName>
</protein>
<feature type="transmembrane region" description="Helical" evidence="1">
    <location>
        <begin position="199"/>
        <end position="222"/>
    </location>
</feature>
<name>A0ABT7STN4_9ALTE</name>
<proteinExistence type="predicted"/>
<dbReference type="EMBL" id="JAUCBP010000002">
    <property type="protein sequence ID" value="MDM7859556.1"/>
    <property type="molecule type" value="Genomic_DNA"/>
</dbReference>
<dbReference type="Proteomes" id="UP001234343">
    <property type="component" value="Unassembled WGS sequence"/>
</dbReference>
<dbReference type="Pfam" id="PF03929">
    <property type="entry name" value="PepSY_TM"/>
    <property type="match status" value="1"/>
</dbReference>
<organism evidence="2 3">
    <name type="scientific">Alteromonas arenosi</name>
    <dbReference type="NCBI Taxonomy" id="3055817"/>
    <lineage>
        <taxon>Bacteria</taxon>
        <taxon>Pseudomonadati</taxon>
        <taxon>Pseudomonadota</taxon>
        <taxon>Gammaproteobacteria</taxon>
        <taxon>Alteromonadales</taxon>
        <taxon>Alteromonadaceae</taxon>
        <taxon>Alteromonas/Salinimonas group</taxon>
        <taxon>Alteromonas</taxon>
    </lineage>
</organism>
<dbReference type="InterPro" id="IPR005625">
    <property type="entry name" value="PepSY-ass_TM"/>
</dbReference>
<accession>A0ABT7STN4</accession>
<gene>
    <name evidence="2" type="ORF">QTP81_02910</name>
</gene>
<dbReference type="RefSeq" id="WP_289363601.1">
    <property type="nucleotide sequence ID" value="NZ_JAUCBP010000002.1"/>
</dbReference>
<evidence type="ECO:0000313" key="3">
    <source>
        <dbReference type="Proteomes" id="UP001234343"/>
    </source>
</evidence>
<comment type="caution">
    <text evidence="2">The sequence shown here is derived from an EMBL/GenBank/DDBJ whole genome shotgun (WGS) entry which is preliminary data.</text>
</comment>
<feature type="transmembrane region" description="Helical" evidence="1">
    <location>
        <begin position="12"/>
        <end position="31"/>
    </location>
</feature>
<sequence length="238" mass="27765">MRIWMKLHKWIGVLIGIQVLLWIAGGLYMSAVPLNWVHGKPLVAPHPAVELADSSNTIPYTINPADWHRVEWTMRIEQPVLKLTDFDGHTVFMDATSNTQQMLEPLSVEQLLAFIKRQYLGNGNLQSMYWVEQPPAEASGIQFPVYTAQFDDWINTTFYIHPYTGQVLKVRSDIWRLFDIFWMLHIMDYETRDNFNNPLLIIAAIIALFFTVTGMVLTVSWIRRSLRYNRTWYGKKST</sequence>
<evidence type="ECO:0000256" key="1">
    <source>
        <dbReference type="SAM" id="Phobius"/>
    </source>
</evidence>
<reference evidence="2 3" key="1">
    <citation type="submission" date="2023-06" db="EMBL/GenBank/DDBJ databases">
        <title>Alteromonas sp. ASW11-36 isolated from intertidal sand.</title>
        <authorList>
            <person name="Li Y."/>
        </authorList>
    </citation>
    <scope>NUCLEOTIDE SEQUENCE [LARGE SCALE GENOMIC DNA]</scope>
    <source>
        <strain evidence="2 3">ASW11-36</strain>
    </source>
</reference>
<keyword evidence="1" id="KW-0472">Membrane</keyword>